<evidence type="ECO:0000256" key="8">
    <source>
        <dbReference type="HAMAP-Rule" id="MF_00126"/>
    </source>
</evidence>
<dbReference type="PRINTS" id="PR00987">
    <property type="entry name" value="TRNASYNTHGLU"/>
</dbReference>
<dbReference type="RefSeq" id="WP_104300749.1">
    <property type="nucleotide sequence ID" value="NZ_PSNX01000002.1"/>
</dbReference>
<dbReference type="InterPro" id="IPR020056">
    <property type="entry name" value="Rbsml_bL25/Gln-tRNA_synth_N"/>
</dbReference>
<dbReference type="Gene3D" id="3.90.800.10">
    <property type="entry name" value="Glutamyl-tRNA Synthetase, Domain 3"/>
    <property type="match status" value="1"/>
</dbReference>
<dbReference type="InterPro" id="IPR001412">
    <property type="entry name" value="aa-tRNA-synth_I_CS"/>
</dbReference>
<evidence type="ECO:0000256" key="1">
    <source>
        <dbReference type="ARBA" id="ARBA00005594"/>
    </source>
</evidence>
<dbReference type="InterPro" id="IPR020061">
    <property type="entry name" value="Glu_tRNA_lig_a-bdl"/>
</dbReference>
<dbReference type="InterPro" id="IPR014729">
    <property type="entry name" value="Rossmann-like_a/b/a_fold"/>
</dbReference>
<evidence type="ECO:0000259" key="11">
    <source>
        <dbReference type="Pfam" id="PF03950"/>
    </source>
</evidence>
<keyword evidence="5 8" id="KW-0067">ATP-binding</keyword>
<comment type="catalytic activity">
    <reaction evidence="8">
        <text>tRNA(Gln) + L-glutamine + ATP = L-glutaminyl-tRNA(Gln) + AMP + diphosphate</text>
        <dbReference type="Rhea" id="RHEA:20121"/>
        <dbReference type="Rhea" id="RHEA-COMP:9662"/>
        <dbReference type="Rhea" id="RHEA-COMP:9681"/>
        <dbReference type="ChEBI" id="CHEBI:30616"/>
        <dbReference type="ChEBI" id="CHEBI:33019"/>
        <dbReference type="ChEBI" id="CHEBI:58359"/>
        <dbReference type="ChEBI" id="CHEBI:78442"/>
        <dbReference type="ChEBI" id="CHEBI:78521"/>
        <dbReference type="ChEBI" id="CHEBI:456215"/>
        <dbReference type="EC" id="6.1.1.18"/>
    </reaction>
</comment>
<dbReference type="EMBL" id="PSNX01000002">
    <property type="protein sequence ID" value="PPE67793.1"/>
    <property type="molecule type" value="Genomic_DNA"/>
</dbReference>
<dbReference type="Proteomes" id="UP000238605">
    <property type="component" value="Unassembled WGS sequence"/>
</dbReference>
<evidence type="ECO:0000256" key="9">
    <source>
        <dbReference type="RuleBase" id="RU363037"/>
    </source>
</evidence>
<feature type="domain" description="Glutamyl/glutaminyl-tRNA synthetase class Ib anti-codon binding" evidence="11">
    <location>
        <begin position="469"/>
        <end position="571"/>
    </location>
</feature>
<evidence type="ECO:0000313" key="14">
    <source>
        <dbReference type="Proteomes" id="UP000238605"/>
    </source>
</evidence>
<evidence type="ECO:0000256" key="6">
    <source>
        <dbReference type="ARBA" id="ARBA00022917"/>
    </source>
</evidence>
<dbReference type="GO" id="GO:0004819">
    <property type="term" value="F:glutamine-tRNA ligase activity"/>
    <property type="evidence" value="ECO:0007669"/>
    <property type="project" value="UniProtKB-UniRule"/>
</dbReference>
<dbReference type="FunFam" id="3.90.800.10:FF:000001">
    <property type="entry name" value="Glutamine--tRNA ligase"/>
    <property type="match status" value="1"/>
</dbReference>
<dbReference type="Gene3D" id="1.10.1160.10">
    <property type="entry name" value="Glutamyl-trna Synthetase, Domain 2"/>
    <property type="match status" value="1"/>
</dbReference>
<dbReference type="Pfam" id="PF20974">
    <property type="entry name" value="tRNA-synt_1c_C2"/>
    <property type="match status" value="1"/>
</dbReference>
<dbReference type="PANTHER" id="PTHR43097:SF5">
    <property type="entry name" value="GLUTAMATE--TRNA LIGASE"/>
    <property type="match status" value="1"/>
</dbReference>
<feature type="binding site" evidence="8">
    <location>
        <position position="97"/>
    </location>
    <ligand>
        <name>L-glutamine</name>
        <dbReference type="ChEBI" id="CHEBI:58359"/>
    </ligand>
</feature>
<dbReference type="AlphaFoldDB" id="A0A2S5SYD6"/>
<keyword evidence="14" id="KW-1185">Reference proteome</keyword>
<comment type="caution">
    <text evidence="13">The sequence shown here is derived from an EMBL/GenBank/DDBJ whole genome shotgun (WGS) entry which is preliminary data.</text>
</comment>
<dbReference type="OrthoDB" id="9801560at2"/>
<feature type="domain" description="Glutamyl/glutaminyl-tRNA synthetase class Ib catalytic" evidence="10">
    <location>
        <begin position="381"/>
        <end position="450"/>
    </location>
</feature>
<dbReference type="SUPFAM" id="SSF50715">
    <property type="entry name" value="Ribosomal protein L25-like"/>
    <property type="match status" value="1"/>
</dbReference>
<proteinExistence type="inferred from homology"/>
<evidence type="ECO:0000259" key="12">
    <source>
        <dbReference type="Pfam" id="PF20974"/>
    </source>
</evidence>
<keyword evidence="3 8" id="KW-0436">Ligase</keyword>
<protein>
    <recommendedName>
        <fullName evidence="8">Glutamine--tRNA ligase</fullName>
        <ecNumber evidence="8">6.1.1.18</ecNumber>
    </recommendedName>
    <alternativeName>
        <fullName evidence="8">Glutaminyl-tRNA synthetase</fullName>
        <shortName evidence="8">GlnRS</shortName>
    </alternativeName>
</protein>
<feature type="domain" description="tRNA synthetases class I (E and Q) anti-codon binding" evidence="12">
    <location>
        <begin position="592"/>
        <end position="665"/>
    </location>
</feature>
<evidence type="ECO:0000256" key="4">
    <source>
        <dbReference type="ARBA" id="ARBA00022741"/>
    </source>
</evidence>
<evidence type="ECO:0000256" key="5">
    <source>
        <dbReference type="ARBA" id="ARBA00022840"/>
    </source>
</evidence>
<dbReference type="EC" id="6.1.1.18" evidence="8"/>
<keyword evidence="2 8" id="KW-0963">Cytoplasm</keyword>
<feature type="domain" description="Glutamyl/glutaminyl-tRNA synthetase class Ib catalytic" evidence="10">
    <location>
        <begin position="58"/>
        <end position="283"/>
    </location>
</feature>
<feature type="short sequence motif" description="'KMSKS' region" evidence="8">
    <location>
        <begin position="397"/>
        <end position="401"/>
    </location>
</feature>
<dbReference type="InterPro" id="IPR022861">
    <property type="entry name" value="Gln_tRNA_ligase_bac"/>
</dbReference>
<evidence type="ECO:0000256" key="7">
    <source>
        <dbReference type="ARBA" id="ARBA00023146"/>
    </source>
</evidence>
<dbReference type="InterPro" id="IPR011035">
    <property type="entry name" value="Ribosomal_bL25/Gln-tRNA_synth"/>
</dbReference>
<accession>A0A2S5SYD6</accession>
<dbReference type="GO" id="GO:0005524">
    <property type="term" value="F:ATP binding"/>
    <property type="evidence" value="ECO:0007669"/>
    <property type="project" value="UniProtKB-UniRule"/>
</dbReference>
<dbReference type="InterPro" id="IPR020059">
    <property type="entry name" value="Glu/Gln-tRNA-synth_Ib_codon-bd"/>
</dbReference>
<dbReference type="InterPro" id="IPR000924">
    <property type="entry name" value="Glu/Gln-tRNA-synth"/>
</dbReference>
<feature type="binding site" evidence="8">
    <location>
        <position position="265"/>
    </location>
    <ligand>
        <name>ATP</name>
        <dbReference type="ChEBI" id="CHEBI:30616"/>
    </ligand>
</feature>
<name>A0A2S5SYD6_9BURK</name>
<dbReference type="FunFam" id="1.10.1160.10:FF:000001">
    <property type="entry name" value="Glutamine--tRNA ligase"/>
    <property type="match status" value="1"/>
</dbReference>
<keyword evidence="6 8" id="KW-0648">Protein biosynthesis</keyword>
<reference evidence="13 14" key="1">
    <citation type="submission" date="2018-02" db="EMBL/GenBank/DDBJ databases">
        <title>Reclassifiation of [Polyangium] brachysporum DSM 7029 as Guopingzhaonella breviflexa gen. nov., sp. nov., a member of the family Comamonadaceae.</title>
        <authorList>
            <person name="Tang B."/>
        </authorList>
    </citation>
    <scope>NUCLEOTIDE SEQUENCE [LARGE SCALE GENOMIC DNA]</scope>
    <source>
        <strain evidence="13 14">BCRC 80649</strain>
    </source>
</reference>
<dbReference type="PANTHER" id="PTHR43097">
    <property type="entry name" value="GLUTAMINE-TRNA LIGASE"/>
    <property type="match status" value="1"/>
</dbReference>
<gene>
    <name evidence="8" type="primary">glnS</name>
    <name evidence="13" type="ORF">C1704_02715</name>
</gene>
<feature type="binding site" evidence="8">
    <location>
        <position position="246"/>
    </location>
    <ligand>
        <name>L-glutamine</name>
        <dbReference type="ChEBI" id="CHEBI:58359"/>
    </ligand>
</feature>
<evidence type="ECO:0000256" key="2">
    <source>
        <dbReference type="ARBA" id="ARBA00022490"/>
    </source>
</evidence>
<dbReference type="FunFam" id="3.40.50.620:FF:000037">
    <property type="entry name" value="Glutamine--tRNA ligase cytoplasmic"/>
    <property type="match status" value="1"/>
</dbReference>
<evidence type="ECO:0000313" key="13">
    <source>
        <dbReference type="EMBL" id="PPE67793.1"/>
    </source>
</evidence>
<dbReference type="GO" id="GO:0006424">
    <property type="term" value="P:glutamyl-tRNA aminoacylation"/>
    <property type="evidence" value="ECO:0007669"/>
    <property type="project" value="UniProtKB-UniRule"/>
</dbReference>
<dbReference type="HAMAP" id="MF_00126">
    <property type="entry name" value="Gln_tRNA_synth"/>
    <property type="match status" value="1"/>
</dbReference>
<dbReference type="Gene3D" id="3.40.50.620">
    <property type="entry name" value="HUPs"/>
    <property type="match status" value="1"/>
</dbReference>
<sequence>MTASAPPKPSKDDAKPTNFLRGIIERDLLEGRYRGRTFGGSPGDGAHHAKGVADPARVRLRFPPEPNGYLHVGHAKSICLNFGLARDYGGVCHMRFDDTNPEKEEQEYVDAILDAVRWLGWSWDAHGTSHLYYASNYFDFMYRAAEYLIETGHAYVDEQTPEQMRANRGDFATPGTDSPYRNRPREESLARFREMRDGLHADGAMVLRAKIDMASPNINLRDPAIYRIKHATHHNTGDRWCIYPMYAYAHPIEDALENITHSICTLEFEDQRPFYDWVLERIVPILRAPQYEAGRKLVEAIEAQGLEAGKEFALHCHNLAHKLFGSEPEQRMLSMFRRWEHDREAVLKDLPAFFGLLRQHPEQFTPLLAHALEERRIEPYNLPHQYEFARLNLTYVITSKRKLKQLVDEGVVDGWDDPRMPTIVGLRRRGYTPEAIQLFCERIGVSKSDSWIDYGTLDIALRDDLEGKAARAMAVLDPVKLRLTNWAEVFGSEAHREPCAAPAHPHRPELGQRSFSLGPELWIEREDFAEVPPKGFFRLYPGNKVRLKYGYVIECTGCEKNAVGEVTAVLATVLPDTKSGTPGADAIKVKGVITWVAAHEALAAEVRLYDRLFTDPHPDAGGKDFKASLNPHSKRVIQAFIEPSLAQVEPDEKFQFERHGYFCTDRIDHTAGQPVFNRITGLKDSWAR</sequence>
<comment type="caution">
    <text evidence="8">Lacks conserved residue(s) required for the propagation of feature annotation.</text>
</comment>
<keyword evidence="7 8" id="KW-0030">Aminoacyl-tRNA synthetase</keyword>
<keyword evidence="4 8" id="KW-0547">Nucleotide-binding</keyword>
<dbReference type="PROSITE" id="PS00178">
    <property type="entry name" value="AA_TRNA_LIGASE_I"/>
    <property type="match status" value="1"/>
</dbReference>
<comment type="subunit">
    <text evidence="8">Monomer.</text>
</comment>
<comment type="similarity">
    <text evidence="1 8 9">Belongs to the class-I aminoacyl-tRNA synthetase family.</text>
</comment>
<evidence type="ECO:0000256" key="3">
    <source>
        <dbReference type="ARBA" id="ARBA00022598"/>
    </source>
</evidence>
<dbReference type="Pfam" id="PF03950">
    <property type="entry name" value="tRNA-synt_1c_C"/>
    <property type="match status" value="1"/>
</dbReference>
<dbReference type="InterPro" id="IPR049437">
    <property type="entry name" value="tRNA-synt_1c_C2"/>
</dbReference>
<comment type="subcellular location">
    <subcellularLocation>
        <location evidence="8">Cytoplasm</location>
    </subcellularLocation>
</comment>
<dbReference type="Gene3D" id="2.40.240.10">
    <property type="entry name" value="Ribosomal Protein L25, Chain P"/>
    <property type="match status" value="2"/>
</dbReference>
<feature type="binding site" evidence="8">
    <location>
        <begin position="390"/>
        <end position="391"/>
    </location>
    <ligand>
        <name>ATP</name>
        <dbReference type="ChEBI" id="CHEBI:30616"/>
    </ligand>
</feature>
<dbReference type="GO" id="GO:0006425">
    <property type="term" value="P:glutaminyl-tRNA aminoacylation"/>
    <property type="evidence" value="ECO:0007669"/>
    <property type="project" value="TreeGrafter"/>
</dbReference>
<dbReference type="Pfam" id="PF00749">
    <property type="entry name" value="tRNA-synt_1c"/>
    <property type="match status" value="2"/>
</dbReference>
<dbReference type="InterPro" id="IPR050132">
    <property type="entry name" value="Gln/Glu-tRNA_Ligase"/>
</dbReference>
<dbReference type="SUPFAM" id="SSF52374">
    <property type="entry name" value="Nucleotidylyl transferase"/>
    <property type="match status" value="2"/>
</dbReference>
<organism evidence="13 14">
    <name type="scientific">Caldimonas caldifontis</name>
    <dbReference type="NCBI Taxonomy" id="1452508"/>
    <lineage>
        <taxon>Bacteria</taxon>
        <taxon>Pseudomonadati</taxon>
        <taxon>Pseudomonadota</taxon>
        <taxon>Betaproteobacteria</taxon>
        <taxon>Burkholderiales</taxon>
        <taxon>Sphaerotilaceae</taxon>
        <taxon>Caldimonas</taxon>
    </lineage>
</organism>
<evidence type="ECO:0000259" key="10">
    <source>
        <dbReference type="Pfam" id="PF00749"/>
    </source>
</evidence>
<dbReference type="InterPro" id="IPR020058">
    <property type="entry name" value="Glu/Gln-tRNA-synth_Ib_cat-dom"/>
</dbReference>
<feature type="binding site" evidence="8">
    <location>
        <begin position="65"/>
        <end position="67"/>
    </location>
    <ligand>
        <name>ATP</name>
        <dbReference type="ChEBI" id="CHEBI:30616"/>
    </ligand>
</feature>
<dbReference type="GO" id="GO:0005829">
    <property type="term" value="C:cytosol"/>
    <property type="evidence" value="ECO:0007669"/>
    <property type="project" value="TreeGrafter"/>
</dbReference>